<evidence type="ECO:0000313" key="2">
    <source>
        <dbReference type="EMBL" id="EDX75814.1"/>
    </source>
</evidence>
<dbReference type="Proteomes" id="UP000003835">
    <property type="component" value="Unassembled WGS sequence"/>
</dbReference>
<feature type="region of interest" description="Disordered" evidence="1">
    <location>
        <begin position="16"/>
        <end position="53"/>
    </location>
</feature>
<organism evidence="2 3">
    <name type="scientific">Coleofasciculus chthonoplastes PCC 7420</name>
    <dbReference type="NCBI Taxonomy" id="118168"/>
    <lineage>
        <taxon>Bacteria</taxon>
        <taxon>Bacillati</taxon>
        <taxon>Cyanobacteriota</taxon>
        <taxon>Cyanophyceae</taxon>
        <taxon>Coleofasciculales</taxon>
        <taxon>Coleofasciculaceae</taxon>
        <taxon>Coleofasciculus</taxon>
    </lineage>
</organism>
<gene>
    <name evidence="2" type="ORF">MC7420_6469</name>
</gene>
<dbReference type="HOGENOM" id="CLU_3060466_0_0_3"/>
<feature type="compositionally biased region" description="Gly residues" evidence="1">
    <location>
        <begin position="20"/>
        <end position="45"/>
    </location>
</feature>
<sequence length="53" mass="5475">MRSRLELEYADNVFRDREAGGAGGAGEAEGAGEAGGAGEEGGSWGRRGEEQFN</sequence>
<reference evidence="2 3" key="1">
    <citation type="submission" date="2008-07" db="EMBL/GenBank/DDBJ databases">
        <authorList>
            <person name="Tandeau de Marsac N."/>
            <person name="Ferriera S."/>
            <person name="Johnson J."/>
            <person name="Kravitz S."/>
            <person name="Beeson K."/>
            <person name="Sutton G."/>
            <person name="Rogers Y.-H."/>
            <person name="Friedman R."/>
            <person name="Frazier M."/>
            <person name="Venter J.C."/>
        </authorList>
    </citation>
    <scope>NUCLEOTIDE SEQUENCE [LARGE SCALE GENOMIC DNA]</scope>
    <source>
        <strain evidence="2 3">PCC 7420</strain>
    </source>
</reference>
<protein>
    <submittedName>
        <fullName evidence="2">Uncharacterized protein</fullName>
    </submittedName>
</protein>
<accession>B4VQF1</accession>
<evidence type="ECO:0000256" key="1">
    <source>
        <dbReference type="SAM" id="MobiDB-lite"/>
    </source>
</evidence>
<dbReference type="EMBL" id="DS989848">
    <property type="protein sequence ID" value="EDX75814.1"/>
    <property type="molecule type" value="Genomic_DNA"/>
</dbReference>
<keyword evidence="3" id="KW-1185">Reference proteome</keyword>
<name>B4VQF1_9CYAN</name>
<dbReference type="AlphaFoldDB" id="B4VQF1"/>
<evidence type="ECO:0000313" key="3">
    <source>
        <dbReference type="Proteomes" id="UP000003835"/>
    </source>
</evidence>
<proteinExistence type="predicted"/>